<reference evidence="2" key="1">
    <citation type="journal article" date="2019" name="Int. J. Syst. Evol. Microbiol.">
        <title>Halobacteriovorax valvorus sp. nov., a novel prokaryotic predator isolated from coastal seawater of China.</title>
        <authorList>
            <person name="Chen M.-X."/>
        </authorList>
    </citation>
    <scope>NUCLEOTIDE SEQUENCE [LARGE SCALE GENOMIC DNA]</scope>
    <source>
        <strain evidence="2">BL9</strain>
    </source>
</reference>
<evidence type="ECO:0008006" key="3">
    <source>
        <dbReference type="Google" id="ProtNLM"/>
    </source>
</evidence>
<dbReference type="RefSeq" id="WP_133296892.1">
    <property type="nucleotide sequence ID" value="NZ_QDKL01000001.1"/>
</dbReference>
<organism evidence="1 2">
    <name type="scientific">Halobacteriovorax vibrionivorans</name>
    <dbReference type="NCBI Taxonomy" id="2152716"/>
    <lineage>
        <taxon>Bacteria</taxon>
        <taxon>Pseudomonadati</taxon>
        <taxon>Bdellovibrionota</taxon>
        <taxon>Bacteriovoracia</taxon>
        <taxon>Bacteriovoracales</taxon>
        <taxon>Halobacteriovoraceae</taxon>
        <taxon>Halobacteriovorax</taxon>
    </lineage>
</organism>
<sequence length="108" mass="12531">MSFLILAFPVSQKKTVFESINKPLRPYTEKVYSTISFYLNTSLSEGKEMTVKLFNNTAKKVDYVKRESSGVTKEQIKRAEDLDALDEYQHGEYTVEEREALLKVLRDN</sequence>
<proteinExistence type="predicted"/>
<accession>A0ABY0IPZ3</accession>
<gene>
    <name evidence="1" type="ORF">DAY19_05590</name>
</gene>
<dbReference type="EMBL" id="QDKL01000001">
    <property type="protein sequence ID" value="RZF23242.1"/>
    <property type="molecule type" value="Genomic_DNA"/>
</dbReference>
<keyword evidence="2" id="KW-1185">Reference proteome</keyword>
<comment type="caution">
    <text evidence="1">The sequence shown here is derived from an EMBL/GenBank/DDBJ whole genome shotgun (WGS) entry which is preliminary data.</text>
</comment>
<protein>
    <recommendedName>
        <fullName evidence="3">SHOCT domain-containing protein</fullName>
    </recommendedName>
</protein>
<evidence type="ECO:0000313" key="2">
    <source>
        <dbReference type="Proteomes" id="UP000443582"/>
    </source>
</evidence>
<dbReference type="Proteomes" id="UP000443582">
    <property type="component" value="Unassembled WGS sequence"/>
</dbReference>
<evidence type="ECO:0000313" key="1">
    <source>
        <dbReference type="EMBL" id="RZF23242.1"/>
    </source>
</evidence>
<name>A0ABY0IPZ3_9BACT</name>